<accession>A0A6A4A5S4</accession>
<dbReference type="Gene3D" id="3.30.1370.10">
    <property type="entry name" value="K Homology domain, type 1"/>
    <property type="match status" value="1"/>
</dbReference>
<keyword evidence="6" id="KW-1185">Reference proteome</keyword>
<keyword evidence="1" id="KW-0694">RNA-binding</keyword>
<feature type="domain" description="K Homology" evidence="2">
    <location>
        <begin position="10"/>
        <end position="76"/>
    </location>
</feature>
<name>A0A6A4A5S4_9STRA</name>
<dbReference type="InterPro" id="IPR036612">
    <property type="entry name" value="KH_dom_type_1_sf"/>
</dbReference>
<protein>
    <recommendedName>
        <fullName evidence="2">K Homology domain-containing protein</fullName>
    </recommendedName>
</protein>
<dbReference type="Proteomes" id="UP000440367">
    <property type="component" value="Unassembled WGS sequence"/>
</dbReference>
<evidence type="ECO:0000313" key="4">
    <source>
        <dbReference type="EMBL" id="KAE9228045.1"/>
    </source>
</evidence>
<organism evidence="5 7">
    <name type="scientific">Phytophthora fragariae</name>
    <dbReference type="NCBI Taxonomy" id="53985"/>
    <lineage>
        <taxon>Eukaryota</taxon>
        <taxon>Sar</taxon>
        <taxon>Stramenopiles</taxon>
        <taxon>Oomycota</taxon>
        <taxon>Peronosporomycetes</taxon>
        <taxon>Peronosporales</taxon>
        <taxon>Peronosporaceae</taxon>
        <taxon>Phytophthora</taxon>
    </lineage>
</organism>
<evidence type="ECO:0000313" key="5">
    <source>
        <dbReference type="EMBL" id="KAE9249949.1"/>
    </source>
</evidence>
<evidence type="ECO:0000313" key="7">
    <source>
        <dbReference type="Proteomes" id="UP000440367"/>
    </source>
</evidence>
<dbReference type="InterPro" id="IPR004087">
    <property type="entry name" value="KH_dom"/>
</dbReference>
<dbReference type="InterPro" id="IPR004088">
    <property type="entry name" value="KH_dom_type_1"/>
</dbReference>
<evidence type="ECO:0000313" key="8">
    <source>
        <dbReference type="Proteomes" id="UP000441208"/>
    </source>
</evidence>
<comment type="caution">
    <text evidence="5">The sequence shown here is derived from an EMBL/GenBank/DDBJ whole genome shotgun (WGS) entry which is preliminary data.</text>
</comment>
<sequence length="406" mass="46691">MDNHHDKFPVFQTKELVIPDKVRVGDVIGKRGSHIKSLQENHKVDCAVDGDSRKLTLRGDEAGVKGAEDELAKLFACFDIAEPRRNRDFRADATNEPKQRRSQPAPCIRHVIDPSGAWFFERERVRSSDVNVKNHPYRLYHIASEASTPANSQEESWISVCREPNDERSHGGPSEKPIAVKVAFGKLCFNGRFPKSNIPWQELQNLEGFEVRWTNVCVRAALSSGSMLSQLEAQMKNGGNPYKTLLVHVTDSRRQGYDVKYHFVDGQWKLRNVRYLREVRSRFDVFVDNETSFRLRRAIHEKVPDEIAESLQRHIIIATPGKIVFFTPEVTVNRAAPFALQYVDSKLKVHLEMKGLHFTISYLDSRRTELRLECRLPAAEMKELQPQQDHRVLLKKVLQLIRDDSC</sequence>
<dbReference type="Proteomes" id="UP000433483">
    <property type="component" value="Unassembled WGS sequence"/>
</dbReference>
<dbReference type="GO" id="GO:0003723">
    <property type="term" value="F:RNA binding"/>
    <property type="evidence" value="ECO:0007669"/>
    <property type="project" value="UniProtKB-UniRule"/>
</dbReference>
<dbReference type="EMBL" id="QXGD01000160">
    <property type="protein sequence ID" value="KAE9249949.1"/>
    <property type="molecule type" value="Genomic_DNA"/>
</dbReference>
<gene>
    <name evidence="5" type="ORF">PF002_g5023</name>
    <name evidence="4" type="ORF">PF005_g4493</name>
    <name evidence="3" type="ORF">PF007_g7569</name>
</gene>
<evidence type="ECO:0000256" key="1">
    <source>
        <dbReference type="PROSITE-ProRule" id="PRU00117"/>
    </source>
</evidence>
<dbReference type="AlphaFoldDB" id="A0A6A4A5S4"/>
<dbReference type="EMBL" id="QXFZ01000303">
    <property type="protein sequence ID" value="KAE9122098.1"/>
    <property type="molecule type" value="Genomic_DNA"/>
</dbReference>
<proteinExistence type="predicted"/>
<reference evidence="6 7" key="1">
    <citation type="submission" date="2018-08" db="EMBL/GenBank/DDBJ databases">
        <title>Genomic investigation of the strawberry pathogen Phytophthora fragariae indicates pathogenicity is determined by transcriptional variation in three key races.</title>
        <authorList>
            <person name="Adams T.M."/>
            <person name="Armitage A.D."/>
            <person name="Sobczyk M.K."/>
            <person name="Bates H.J."/>
            <person name="Dunwell J.M."/>
            <person name="Nellist C.F."/>
            <person name="Harrison R.J."/>
        </authorList>
    </citation>
    <scope>NUCLEOTIDE SEQUENCE [LARGE SCALE GENOMIC DNA]</scope>
    <source>
        <strain evidence="5 7">BC-1</strain>
        <strain evidence="4 6">NOV-27</strain>
        <strain evidence="3 8">NOV-71</strain>
    </source>
</reference>
<evidence type="ECO:0000313" key="3">
    <source>
        <dbReference type="EMBL" id="KAE9122098.1"/>
    </source>
</evidence>
<dbReference type="SMART" id="SM00322">
    <property type="entry name" value="KH"/>
    <property type="match status" value="1"/>
</dbReference>
<dbReference type="OrthoDB" id="10296430at2759"/>
<dbReference type="Proteomes" id="UP000441208">
    <property type="component" value="Unassembled WGS sequence"/>
</dbReference>
<dbReference type="SUPFAM" id="SSF54791">
    <property type="entry name" value="Eukaryotic type KH-domain (KH-domain type I)"/>
    <property type="match status" value="1"/>
</dbReference>
<dbReference type="PROSITE" id="PS50084">
    <property type="entry name" value="KH_TYPE_1"/>
    <property type="match status" value="1"/>
</dbReference>
<dbReference type="Pfam" id="PF00013">
    <property type="entry name" value="KH_1"/>
    <property type="match status" value="1"/>
</dbReference>
<evidence type="ECO:0000259" key="2">
    <source>
        <dbReference type="SMART" id="SM00322"/>
    </source>
</evidence>
<evidence type="ECO:0000313" key="6">
    <source>
        <dbReference type="Proteomes" id="UP000433483"/>
    </source>
</evidence>
<dbReference type="EMBL" id="QXGB01000145">
    <property type="protein sequence ID" value="KAE9228045.1"/>
    <property type="molecule type" value="Genomic_DNA"/>
</dbReference>
<dbReference type="CDD" id="cd00105">
    <property type="entry name" value="KH-I"/>
    <property type="match status" value="1"/>
</dbReference>